<proteinExistence type="predicted"/>
<gene>
    <name evidence="1" type="ORF">PoMZ_03399</name>
</gene>
<evidence type="ECO:0000313" key="2">
    <source>
        <dbReference type="Proteomes" id="UP000294847"/>
    </source>
</evidence>
<reference evidence="1 2" key="1">
    <citation type="journal article" date="2019" name="Mol. Biol. Evol.">
        <title>Blast fungal genomes show frequent chromosomal changes, gene gains and losses, and effector gene turnover.</title>
        <authorList>
            <person name="Gomez Luciano L.B."/>
            <person name="Jason Tsai I."/>
            <person name="Chuma I."/>
            <person name="Tosa Y."/>
            <person name="Chen Y.H."/>
            <person name="Li J.Y."/>
            <person name="Li M.Y."/>
            <person name="Jade Lu M.Y."/>
            <person name="Nakayashiki H."/>
            <person name="Li W.H."/>
        </authorList>
    </citation>
    <scope>NUCLEOTIDE SEQUENCE [LARGE SCALE GENOMIC DNA]</scope>
    <source>
        <strain evidence="1">MZ5-1-6</strain>
    </source>
</reference>
<evidence type="ECO:0000313" key="1">
    <source>
        <dbReference type="EMBL" id="QBZ58446.1"/>
    </source>
</evidence>
<organism evidence="1 2">
    <name type="scientific">Pyricularia oryzae</name>
    <name type="common">Rice blast fungus</name>
    <name type="synonym">Magnaporthe oryzae</name>
    <dbReference type="NCBI Taxonomy" id="318829"/>
    <lineage>
        <taxon>Eukaryota</taxon>
        <taxon>Fungi</taxon>
        <taxon>Dikarya</taxon>
        <taxon>Ascomycota</taxon>
        <taxon>Pezizomycotina</taxon>
        <taxon>Sordariomycetes</taxon>
        <taxon>Sordariomycetidae</taxon>
        <taxon>Magnaporthales</taxon>
        <taxon>Pyriculariaceae</taxon>
        <taxon>Pyricularia</taxon>
    </lineage>
</organism>
<sequence>MKEENETAITRRVSFLAAQLADKIPHFKSCLQKSFSGLDRDVVVRKGLAIQFEKLLWLPLLRLRILYTSRSAPEIVADFRPFTEKNTVRSLDLHRAFSEDTTADIKVLFWRKDLHTSKRSAKFNKTPGLLLGTWIAWFSWQQIHSPSSSMLQLFSDGKSQLHQIHDPILSQVFLGNEEAESGLQLQFLGAIVFLATPLPTISLTVILGLDMGDVNRWFPELHAVLEIPPEPHRPIRLPHKSFSDFLLSPKNGGISKNYINASETYAMLAAQCIKRMEAGLRLEICEIGRPDVLRGQIDEKIMDRHIPANLQYAYLYWVYHLQQSGGSLGDEVRLFLNIHLLHWLEVLALLGKVLNYASYGCWSLIRIRMAAETCWTCLSSPFPSISFKMVRSASSATRHILNCPSVRDFFAGLLFSELCLARDTGRDFRCNGSCCT</sequence>
<dbReference type="Proteomes" id="UP000294847">
    <property type="component" value="Chromosome 3"/>
</dbReference>
<name>A0A4P7NBJ3_PYROR</name>
<dbReference type="EMBL" id="CP034206">
    <property type="protein sequence ID" value="QBZ58446.1"/>
    <property type="molecule type" value="Genomic_DNA"/>
</dbReference>
<accession>A0A4P7NBJ3</accession>
<dbReference type="AlphaFoldDB" id="A0A4P7NBJ3"/>
<protein>
    <submittedName>
        <fullName evidence="1">Uncharacterized protein</fullName>
    </submittedName>
</protein>